<protein>
    <submittedName>
        <fullName evidence="1">Uncharacterized protein</fullName>
    </submittedName>
</protein>
<organism evidence="1">
    <name type="scientific">Anguilla anguilla</name>
    <name type="common">European freshwater eel</name>
    <name type="synonym">Muraena anguilla</name>
    <dbReference type="NCBI Taxonomy" id="7936"/>
    <lineage>
        <taxon>Eukaryota</taxon>
        <taxon>Metazoa</taxon>
        <taxon>Chordata</taxon>
        <taxon>Craniata</taxon>
        <taxon>Vertebrata</taxon>
        <taxon>Euteleostomi</taxon>
        <taxon>Actinopterygii</taxon>
        <taxon>Neopterygii</taxon>
        <taxon>Teleostei</taxon>
        <taxon>Anguilliformes</taxon>
        <taxon>Anguillidae</taxon>
        <taxon>Anguilla</taxon>
    </lineage>
</organism>
<evidence type="ECO:0000313" key="1">
    <source>
        <dbReference type="EMBL" id="JAH70346.1"/>
    </source>
</evidence>
<reference evidence="1" key="1">
    <citation type="submission" date="2014-11" db="EMBL/GenBank/DDBJ databases">
        <authorList>
            <person name="Amaro Gonzalez C."/>
        </authorList>
    </citation>
    <scope>NUCLEOTIDE SEQUENCE</scope>
</reference>
<reference evidence="1" key="2">
    <citation type="journal article" date="2015" name="Fish Shellfish Immunol.">
        <title>Early steps in the European eel (Anguilla anguilla)-Vibrio vulnificus interaction in the gills: Role of the RtxA13 toxin.</title>
        <authorList>
            <person name="Callol A."/>
            <person name="Pajuelo D."/>
            <person name="Ebbesson L."/>
            <person name="Teles M."/>
            <person name="MacKenzie S."/>
            <person name="Amaro C."/>
        </authorList>
    </citation>
    <scope>NUCLEOTIDE SEQUENCE</scope>
</reference>
<dbReference type="AlphaFoldDB" id="A0A0E9UX79"/>
<sequence>MPSLLVLLNNSKSKTGKPCIQTETINFS</sequence>
<dbReference type="EMBL" id="GBXM01038231">
    <property type="protein sequence ID" value="JAH70346.1"/>
    <property type="molecule type" value="Transcribed_RNA"/>
</dbReference>
<accession>A0A0E9UX79</accession>
<name>A0A0E9UX79_ANGAN</name>
<proteinExistence type="predicted"/>